<organism evidence="1 2">
    <name type="scientific">Nepenthes gracilis</name>
    <name type="common">Slender pitcher plant</name>
    <dbReference type="NCBI Taxonomy" id="150966"/>
    <lineage>
        <taxon>Eukaryota</taxon>
        <taxon>Viridiplantae</taxon>
        <taxon>Streptophyta</taxon>
        <taxon>Embryophyta</taxon>
        <taxon>Tracheophyta</taxon>
        <taxon>Spermatophyta</taxon>
        <taxon>Magnoliopsida</taxon>
        <taxon>eudicotyledons</taxon>
        <taxon>Gunneridae</taxon>
        <taxon>Pentapetalae</taxon>
        <taxon>Caryophyllales</taxon>
        <taxon>Nepenthaceae</taxon>
        <taxon>Nepenthes</taxon>
    </lineage>
</organism>
<keyword evidence="2" id="KW-1185">Reference proteome</keyword>
<comment type="caution">
    <text evidence="1">The sequence shown here is derived from an EMBL/GenBank/DDBJ whole genome shotgun (WGS) entry which is preliminary data.</text>
</comment>
<sequence>MEASTVYSLGKKGDAAPSTKSSWVYKAVDVPAASLGHLRPHKNAADALQSVHELGAFEYTPAKPYGAARSEAVMLFVVVCDQNRRTVGKLQAGVAKTDDTRQCVPYCNNARGMASFCSVCSFVFENLGFLHLSSDVGNDGFVGGFEG</sequence>
<evidence type="ECO:0000313" key="2">
    <source>
        <dbReference type="Proteomes" id="UP001279734"/>
    </source>
</evidence>
<gene>
    <name evidence="1" type="ORF">Nepgr_006615</name>
</gene>
<dbReference type="EMBL" id="BSYO01000005">
    <property type="protein sequence ID" value="GMH04775.1"/>
    <property type="molecule type" value="Genomic_DNA"/>
</dbReference>
<reference evidence="1" key="1">
    <citation type="submission" date="2023-05" db="EMBL/GenBank/DDBJ databases">
        <title>Nepenthes gracilis genome sequencing.</title>
        <authorList>
            <person name="Fukushima K."/>
        </authorList>
    </citation>
    <scope>NUCLEOTIDE SEQUENCE</scope>
    <source>
        <strain evidence="1">SING2019-196</strain>
    </source>
</reference>
<name>A0AAD3S5T2_NEPGR</name>
<evidence type="ECO:0000313" key="1">
    <source>
        <dbReference type="EMBL" id="GMH04775.1"/>
    </source>
</evidence>
<protein>
    <submittedName>
        <fullName evidence="1">Uncharacterized protein</fullName>
    </submittedName>
</protein>
<proteinExistence type="predicted"/>
<dbReference type="AlphaFoldDB" id="A0AAD3S5T2"/>
<dbReference type="Proteomes" id="UP001279734">
    <property type="component" value="Unassembled WGS sequence"/>
</dbReference>
<accession>A0AAD3S5T2</accession>